<dbReference type="SMART" id="SM00347">
    <property type="entry name" value="HTH_MARR"/>
    <property type="match status" value="1"/>
</dbReference>
<evidence type="ECO:0000256" key="1">
    <source>
        <dbReference type="ARBA" id="ARBA00004496"/>
    </source>
</evidence>
<dbReference type="InterPro" id="IPR000835">
    <property type="entry name" value="HTH_MarR-typ"/>
</dbReference>
<evidence type="ECO:0000313" key="7">
    <source>
        <dbReference type="EMBL" id="NYI12164.1"/>
    </source>
</evidence>
<dbReference type="GO" id="GO:0003677">
    <property type="term" value="F:DNA binding"/>
    <property type="evidence" value="ECO:0007669"/>
    <property type="project" value="UniProtKB-KW"/>
</dbReference>
<evidence type="ECO:0000259" key="6">
    <source>
        <dbReference type="PROSITE" id="PS50995"/>
    </source>
</evidence>
<evidence type="ECO:0000256" key="4">
    <source>
        <dbReference type="ARBA" id="ARBA00023125"/>
    </source>
</evidence>
<dbReference type="SUPFAM" id="SSF46785">
    <property type="entry name" value="Winged helix' DNA-binding domain"/>
    <property type="match status" value="1"/>
</dbReference>
<keyword evidence="5" id="KW-0804">Transcription</keyword>
<name>A0A7Y9YI49_9ACTN</name>
<dbReference type="EMBL" id="JACBZI010000001">
    <property type="protein sequence ID" value="NYI12164.1"/>
    <property type="molecule type" value="Genomic_DNA"/>
</dbReference>
<sequence>MGEEPSDAVSQDLLEEMVCFDLHAASRAMTAVYRPLLEPLGLTYPQYLVLTVLWERGPQPIGAIVERLEMDYGTISPLVKRLESHGLVRRVRSAQDERQVEVALTDDGDRLRAEAPRIRAAITEALGLTARQAEELHRVLRRVTARARGGAAD</sequence>
<dbReference type="PANTHER" id="PTHR33164:SF5">
    <property type="entry name" value="ORGANIC HYDROPEROXIDE RESISTANCE TRANSCRIPTIONAL REGULATOR"/>
    <property type="match status" value="1"/>
</dbReference>
<dbReference type="InterPro" id="IPR036390">
    <property type="entry name" value="WH_DNA-bd_sf"/>
</dbReference>
<evidence type="ECO:0000256" key="3">
    <source>
        <dbReference type="ARBA" id="ARBA00023015"/>
    </source>
</evidence>
<gene>
    <name evidence="7" type="ORF">BKA05_003679</name>
</gene>
<dbReference type="PANTHER" id="PTHR33164">
    <property type="entry name" value="TRANSCRIPTIONAL REGULATOR, MARR FAMILY"/>
    <property type="match status" value="1"/>
</dbReference>
<evidence type="ECO:0000256" key="5">
    <source>
        <dbReference type="ARBA" id="ARBA00023163"/>
    </source>
</evidence>
<protein>
    <submittedName>
        <fullName evidence="7">DNA-binding MarR family transcriptional regulator</fullName>
    </submittedName>
</protein>
<evidence type="ECO:0000256" key="2">
    <source>
        <dbReference type="ARBA" id="ARBA00022490"/>
    </source>
</evidence>
<reference evidence="7 8" key="1">
    <citation type="submission" date="2020-07" db="EMBL/GenBank/DDBJ databases">
        <title>Sequencing the genomes of 1000 actinobacteria strains.</title>
        <authorList>
            <person name="Klenk H.-P."/>
        </authorList>
    </citation>
    <scope>NUCLEOTIDE SEQUENCE [LARGE SCALE GENOMIC DNA]</scope>
    <source>
        <strain evidence="7 8">DSM 18248</strain>
    </source>
</reference>
<dbReference type="Pfam" id="PF22381">
    <property type="entry name" value="Staph_reg_Sar_Rot"/>
    <property type="match status" value="1"/>
</dbReference>
<dbReference type="InterPro" id="IPR036388">
    <property type="entry name" value="WH-like_DNA-bd_sf"/>
</dbReference>
<keyword evidence="2" id="KW-0963">Cytoplasm</keyword>
<dbReference type="InterPro" id="IPR039422">
    <property type="entry name" value="MarR/SlyA-like"/>
</dbReference>
<comment type="caution">
    <text evidence="7">The sequence shown here is derived from an EMBL/GenBank/DDBJ whole genome shotgun (WGS) entry which is preliminary data.</text>
</comment>
<evidence type="ECO:0000313" key="8">
    <source>
        <dbReference type="Proteomes" id="UP000537326"/>
    </source>
</evidence>
<keyword evidence="8" id="KW-1185">Reference proteome</keyword>
<comment type="subcellular location">
    <subcellularLocation>
        <location evidence="1">Cytoplasm</location>
    </subcellularLocation>
</comment>
<keyword evidence="3" id="KW-0805">Transcription regulation</keyword>
<feature type="domain" description="HTH marR-type" evidence="6">
    <location>
        <begin position="15"/>
        <end position="145"/>
    </location>
</feature>
<dbReference type="AlphaFoldDB" id="A0A7Y9YI49"/>
<dbReference type="InterPro" id="IPR055166">
    <property type="entry name" value="Transc_reg_Sar_Rot_HTH"/>
</dbReference>
<dbReference type="Gene3D" id="1.10.10.10">
    <property type="entry name" value="Winged helix-like DNA-binding domain superfamily/Winged helix DNA-binding domain"/>
    <property type="match status" value="1"/>
</dbReference>
<keyword evidence="4 7" id="KW-0238">DNA-binding</keyword>
<dbReference type="Proteomes" id="UP000537326">
    <property type="component" value="Unassembled WGS sequence"/>
</dbReference>
<accession>A0A7Y9YI49</accession>
<dbReference type="RefSeq" id="WP_179532747.1">
    <property type="nucleotide sequence ID" value="NZ_BAAAPP010000001.1"/>
</dbReference>
<dbReference type="GO" id="GO:0005737">
    <property type="term" value="C:cytoplasm"/>
    <property type="evidence" value="ECO:0007669"/>
    <property type="project" value="UniProtKB-SubCell"/>
</dbReference>
<dbReference type="GO" id="GO:0003700">
    <property type="term" value="F:DNA-binding transcription factor activity"/>
    <property type="evidence" value="ECO:0007669"/>
    <property type="project" value="InterPro"/>
</dbReference>
<dbReference type="PROSITE" id="PS50995">
    <property type="entry name" value="HTH_MARR_2"/>
    <property type="match status" value="1"/>
</dbReference>
<proteinExistence type="predicted"/>
<dbReference type="GO" id="GO:0006950">
    <property type="term" value="P:response to stress"/>
    <property type="evidence" value="ECO:0007669"/>
    <property type="project" value="TreeGrafter"/>
</dbReference>
<organism evidence="7 8">
    <name type="scientific">Nocardioides marinus</name>
    <dbReference type="NCBI Taxonomy" id="374514"/>
    <lineage>
        <taxon>Bacteria</taxon>
        <taxon>Bacillati</taxon>
        <taxon>Actinomycetota</taxon>
        <taxon>Actinomycetes</taxon>
        <taxon>Propionibacteriales</taxon>
        <taxon>Nocardioidaceae</taxon>
        <taxon>Nocardioides</taxon>
    </lineage>
</organism>